<dbReference type="Proteomes" id="UP000288587">
    <property type="component" value="Unassembled WGS sequence"/>
</dbReference>
<evidence type="ECO:0000256" key="1">
    <source>
        <dbReference type="SAM" id="MobiDB-lite"/>
    </source>
</evidence>
<dbReference type="AlphaFoldDB" id="A0A3S2UCS1"/>
<comment type="caution">
    <text evidence="2">The sequence shown here is derived from an EMBL/GenBank/DDBJ whole genome shotgun (WGS) entry which is preliminary data.</text>
</comment>
<evidence type="ECO:0000313" key="3">
    <source>
        <dbReference type="Proteomes" id="UP000288587"/>
    </source>
</evidence>
<evidence type="ECO:0000313" key="2">
    <source>
        <dbReference type="EMBL" id="RVT82358.1"/>
    </source>
</evidence>
<reference evidence="2 3" key="1">
    <citation type="submission" date="2019-01" db="EMBL/GenBank/DDBJ databases">
        <authorList>
            <person name="Chen W.-M."/>
        </authorList>
    </citation>
    <scope>NUCLEOTIDE SEQUENCE [LARGE SCALE GENOMIC DNA]</scope>
    <source>
        <strain evidence="2 3">CCP-18</strain>
    </source>
</reference>
<feature type="region of interest" description="Disordered" evidence="1">
    <location>
        <begin position="1"/>
        <end position="32"/>
    </location>
</feature>
<protein>
    <submittedName>
        <fullName evidence="2">Uncharacterized protein</fullName>
    </submittedName>
</protein>
<organism evidence="2 3">
    <name type="scientific">Inhella crocodyli</name>
    <dbReference type="NCBI Taxonomy" id="2499851"/>
    <lineage>
        <taxon>Bacteria</taxon>
        <taxon>Pseudomonadati</taxon>
        <taxon>Pseudomonadota</taxon>
        <taxon>Betaproteobacteria</taxon>
        <taxon>Burkholderiales</taxon>
        <taxon>Sphaerotilaceae</taxon>
        <taxon>Inhella</taxon>
    </lineage>
</organism>
<accession>A0A3S2UCS1</accession>
<dbReference type="EMBL" id="SACM01000006">
    <property type="protein sequence ID" value="RVT82358.1"/>
    <property type="molecule type" value="Genomic_DNA"/>
</dbReference>
<name>A0A3S2UCS1_9BURK</name>
<proteinExistence type="predicted"/>
<gene>
    <name evidence="2" type="ORF">EOD73_16605</name>
</gene>
<keyword evidence="3" id="KW-1185">Reference proteome</keyword>
<sequence length="103" mass="11161">MNRPQRPSSALLARPASQAMGSPIPAEGDPRAPVPAIAGLEVADSSFGAWLAAGGDRRQTVSGPRTAWTPEQRAHRTVEVQREARQRLGVANWDTLRPQTLKR</sequence>